<accession>A5FN72</accession>
<evidence type="ECO:0000313" key="2">
    <source>
        <dbReference type="Proteomes" id="UP000006694"/>
    </source>
</evidence>
<dbReference type="AlphaFoldDB" id="A5FN72"/>
<dbReference type="RefSeq" id="WP_012022409.1">
    <property type="nucleotide sequence ID" value="NC_009441.1"/>
</dbReference>
<sequence>MPDKKIFILLPDGVGLRNFAFSNFYEIGLEKNFDITYWNNTPFDLTGLGFNEIKINNAKSNPLTDSYKNARKHIELNLNIKKEKDHVYDTYRFPFSYKNIKIALKSYIARFLISLYNSEKGLSKVREKIKNGEKKTDFYKDSLKTLEIERPDFIFCTNQRPVLAIAPILAAKELKIPTGTFIFSWDNLPKATMVVETDYYFVWSEHMKSELLKYYSYINENQIFVVGTPQFEGHFDKNSIIDKVEFFNKYKLDLSKKYICYSGDDITTCPDDAQYLADVADALRKINEENTNSLGIIFRRCPVDFSNRYDKVLERNKDLIVSIDPNWKKIGEEWNTVLPTKDDVSLLANTIYHTEMVVNLGSSMVFDYICFKKPCAFINYDVTNRIDKNWSVSKIYNYIHFRSMPDKKSVIWLNSADEIVDKIKSGLEQNDEIVQNAQKWFEIINQHSPEKASNRIWQAIESIADNLV</sequence>
<protein>
    <recommendedName>
        <fullName evidence="3">UDP-glycosyltransferase</fullName>
    </recommendedName>
</protein>
<dbReference type="GO" id="GO:0047355">
    <property type="term" value="F:CDP-glycerol glycerophosphotransferase activity"/>
    <property type="evidence" value="ECO:0007669"/>
    <property type="project" value="InterPro"/>
</dbReference>
<dbReference type="InterPro" id="IPR007554">
    <property type="entry name" value="Glycerophosphate_synth"/>
</dbReference>
<evidence type="ECO:0008006" key="3">
    <source>
        <dbReference type="Google" id="ProtNLM"/>
    </source>
</evidence>
<gene>
    <name evidence="1" type="ordered locus">Fjoh_0303</name>
</gene>
<dbReference type="HOGENOM" id="CLU_587602_0_0_10"/>
<dbReference type="Gene3D" id="3.40.50.12580">
    <property type="match status" value="1"/>
</dbReference>
<proteinExistence type="predicted"/>
<dbReference type="Proteomes" id="UP000006694">
    <property type="component" value="Chromosome"/>
</dbReference>
<dbReference type="EMBL" id="CP000685">
    <property type="protein sequence ID" value="ABQ03339.1"/>
    <property type="molecule type" value="Genomic_DNA"/>
</dbReference>
<dbReference type="GO" id="GO:0016020">
    <property type="term" value="C:membrane"/>
    <property type="evidence" value="ECO:0007669"/>
    <property type="project" value="InterPro"/>
</dbReference>
<dbReference type="KEGG" id="fjo:Fjoh_0303"/>
<dbReference type="Pfam" id="PF04464">
    <property type="entry name" value="Glyphos_transf"/>
    <property type="match status" value="1"/>
</dbReference>
<dbReference type="SUPFAM" id="SSF53756">
    <property type="entry name" value="UDP-Glycosyltransferase/glycogen phosphorylase"/>
    <property type="match status" value="1"/>
</dbReference>
<reference evidence="1 2" key="1">
    <citation type="journal article" date="2009" name="Appl. Environ. Microbiol.">
        <title>Novel features of the polysaccharide-digesting gliding bacterium Flavobacterium johnsoniae as revealed by genome sequence analysis.</title>
        <authorList>
            <person name="McBride M.J."/>
            <person name="Xie G."/>
            <person name="Martens E.C."/>
            <person name="Lapidus A."/>
            <person name="Henrissat B."/>
            <person name="Rhodes R.G."/>
            <person name="Goltsman E."/>
            <person name="Wang W."/>
            <person name="Xu J."/>
            <person name="Hunnicutt D.W."/>
            <person name="Staroscik A.M."/>
            <person name="Hoover T.R."/>
            <person name="Cheng Y.Q."/>
            <person name="Stein J.L."/>
        </authorList>
    </citation>
    <scope>NUCLEOTIDE SEQUENCE [LARGE SCALE GENOMIC DNA]</scope>
    <source>
        <strain evidence="2">ATCC 17061 / DSM 2064 / JCM 8514 / BCRC 14874 / CCUG 350202 / NBRC 14942 / NCIMB 11054 / UW101</strain>
    </source>
</reference>
<name>A5FN72_FLAJ1</name>
<dbReference type="OrthoDB" id="913551at2"/>
<dbReference type="STRING" id="376686.Fjoh_0303"/>
<dbReference type="eggNOG" id="COG1887">
    <property type="taxonomic scope" value="Bacteria"/>
</dbReference>
<organism evidence="1 2">
    <name type="scientific">Flavobacterium johnsoniae (strain ATCC 17061 / DSM 2064 / JCM 8514 / BCRC 14874 / CCUG 350202 / NBRC 14942 / NCIMB 11054 / UW101)</name>
    <name type="common">Cytophaga johnsonae</name>
    <dbReference type="NCBI Taxonomy" id="376686"/>
    <lineage>
        <taxon>Bacteria</taxon>
        <taxon>Pseudomonadati</taxon>
        <taxon>Bacteroidota</taxon>
        <taxon>Flavobacteriia</taxon>
        <taxon>Flavobacteriales</taxon>
        <taxon>Flavobacteriaceae</taxon>
        <taxon>Flavobacterium</taxon>
    </lineage>
</organism>
<dbReference type="InterPro" id="IPR043148">
    <property type="entry name" value="TagF_C"/>
</dbReference>
<keyword evidence="2" id="KW-1185">Reference proteome</keyword>
<dbReference type="GeneID" id="31763169"/>
<evidence type="ECO:0000313" key="1">
    <source>
        <dbReference type="EMBL" id="ABQ03339.1"/>
    </source>
</evidence>